<protein>
    <submittedName>
        <fullName evidence="2">Glutathione s</fullName>
    </submittedName>
</protein>
<dbReference type="InterPro" id="IPR004045">
    <property type="entry name" value="Glutathione_S-Trfase_N"/>
</dbReference>
<dbReference type="AlphaFoldDB" id="W7TH45"/>
<dbReference type="Proteomes" id="UP000019335">
    <property type="component" value="Unassembled WGS sequence"/>
</dbReference>
<keyword evidence="3" id="KW-1185">Reference proteome</keyword>
<dbReference type="InterPro" id="IPR036249">
    <property type="entry name" value="Thioredoxin-like_sf"/>
</dbReference>
<dbReference type="Gene3D" id="1.20.1050.130">
    <property type="match status" value="1"/>
</dbReference>
<comment type="caution">
    <text evidence="2">The sequence shown here is derived from an EMBL/GenBank/DDBJ whole genome shotgun (WGS) entry which is preliminary data.</text>
</comment>
<dbReference type="CDD" id="cd03039">
    <property type="entry name" value="GST_N_Sigma_like"/>
    <property type="match status" value="1"/>
</dbReference>
<dbReference type="PROSITE" id="PS50404">
    <property type="entry name" value="GST_NTER"/>
    <property type="match status" value="1"/>
</dbReference>
<sequence length="174" mass="19095">MLVHISERYIAIFVPVQGPRMCLWPQVAFRPSTEVFSPSHPCHHPSPSLPIFHFTTLHSLSFRGCPAFALKCTRTSPSRSITHPCPSPFFHPYFGSLRPPQVGDIAFEDERISGADFGKAKGEGAYPFGQLPVLVINGKTISQSQALLRYAVLTHSLPPSLLPPSLPIILPSLS</sequence>
<feature type="non-terminal residue" evidence="2">
    <location>
        <position position="174"/>
    </location>
</feature>
<dbReference type="SUPFAM" id="SSF52833">
    <property type="entry name" value="Thioredoxin-like"/>
    <property type="match status" value="1"/>
</dbReference>
<organism evidence="2 3">
    <name type="scientific">Nannochloropsis gaditana</name>
    <dbReference type="NCBI Taxonomy" id="72520"/>
    <lineage>
        <taxon>Eukaryota</taxon>
        <taxon>Sar</taxon>
        <taxon>Stramenopiles</taxon>
        <taxon>Ochrophyta</taxon>
        <taxon>Eustigmatophyceae</taxon>
        <taxon>Eustigmatales</taxon>
        <taxon>Monodopsidaceae</taxon>
        <taxon>Nannochloropsis</taxon>
    </lineage>
</organism>
<name>W7TH45_9STRA</name>
<accession>W7TH45</accession>
<gene>
    <name evidence="2" type="ORF">Naga_101539g1</name>
</gene>
<evidence type="ECO:0000313" key="2">
    <source>
        <dbReference type="EMBL" id="EWM20279.1"/>
    </source>
</evidence>
<dbReference type="OrthoDB" id="420389at2759"/>
<evidence type="ECO:0000313" key="3">
    <source>
        <dbReference type="Proteomes" id="UP000019335"/>
    </source>
</evidence>
<proteinExistence type="predicted"/>
<feature type="domain" description="GST N-terminal" evidence="1">
    <location>
        <begin position="104"/>
        <end position="159"/>
    </location>
</feature>
<reference evidence="2 3" key="1">
    <citation type="journal article" date="2014" name="Mol. Plant">
        <title>Chromosome Scale Genome Assembly and Transcriptome Profiling of Nannochloropsis gaditana in Nitrogen Depletion.</title>
        <authorList>
            <person name="Corteggiani Carpinelli E."/>
            <person name="Telatin A."/>
            <person name="Vitulo N."/>
            <person name="Forcato C."/>
            <person name="D'Angelo M."/>
            <person name="Schiavon R."/>
            <person name="Vezzi A."/>
            <person name="Giacometti G.M."/>
            <person name="Morosinotto T."/>
            <person name="Valle G."/>
        </authorList>
    </citation>
    <scope>NUCLEOTIDE SEQUENCE [LARGE SCALE GENOMIC DNA]</scope>
    <source>
        <strain evidence="2 3">B-31</strain>
    </source>
</reference>
<dbReference type="EMBL" id="AZIL01003247">
    <property type="protein sequence ID" value="EWM20279.1"/>
    <property type="molecule type" value="Genomic_DNA"/>
</dbReference>
<evidence type="ECO:0000259" key="1">
    <source>
        <dbReference type="PROSITE" id="PS50404"/>
    </source>
</evidence>